<dbReference type="AlphaFoldDB" id="A0A3S0I9Y1"/>
<comment type="caution">
    <text evidence="2">The sequence shown here is derived from an EMBL/GenBank/DDBJ whole genome shotgun (WGS) entry which is preliminary data.</text>
</comment>
<keyword evidence="3" id="KW-1185">Reference proteome</keyword>
<feature type="chain" id="PRO_5018728668" evidence="1">
    <location>
        <begin position="27"/>
        <end position="343"/>
    </location>
</feature>
<feature type="signal peptide" evidence="1">
    <location>
        <begin position="1"/>
        <end position="26"/>
    </location>
</feature>
<accession>A0A3S0I9Y1</accession>
<dbReference type="OrthoDB" id="9863312at2"/>
<evidence type="ECO:0000313" key="2">
    <source>
        <dbReference type="EMBL" id="RTR30844.1"/>
    </source>
</evidence>
<proteinExistence type="predicted"/>
<name>A0A3S0I9Y1_9DEIO</name>
<protein>
    <submittedName>
        <fullName evidence="2">Uncharacterized protein</fullName>
    </submittedName>
</protein>
<evidence type="ECO:0000256" key="1">
    <source>
        <dbReference type="SAM" id="SignalP"/>
    </source>
</evidence>
<evidence type="ECO:0000313" key="3">
    <source>
        <dbReference type="Proteomes" id="UP000277766"/>
    </source>
</evidence>
<dbReference type="Proteomes" id="UP000277766">
    <property type="component" value="Unassembled WGS sequence"/>
</dbReference>
<dbReference type="EMBL" id="RXPE01000001">
    <property type="protein sequence ID" value="RTR30844.1"/>
    <property type="molecule type" value="Genomic_DNA"/>
</dbReference>
<keyword evidence="1" id="KW-0732">Signal</keyword>
<gene>
    <name evidence="2" type="ORF">EJ104_00910</name>
</gene>
<organism evidence="2 3">
    <name type="scientific">Deinococcus radiophilus</name>
    <dbReference type="NCBI Taxonomy" id="32062"/>
    <lineage>
        <taxon>Bacteria</taxon>
        <taxon>Thermotogati</taxon>
        <taxon>Deinococcota</taxon>
        <taxon>Deinococci</taxon>
        <taxon>Deinococcales</taxon>
        <taxon>Deinococcaceae</taxon>
        <taxon>Deinococcus</taxon>
    </lineage>
</organism>
<sequence>MKWCWPLTPSKAALLALALLAPQAGAQAEAPGNWLQGTQVSAEVGTGPAGVGVALGLRGVRLGGGALDFSVGSQDAALSYGQVLALPLLGYAETQTEAQWRWSGGSRLMTQGVLAAGPAELRLGAERFTAPLLRLTPLDTLNDPTPDLRVEGQRGNVSLRYRVQPATFVTLSREWEAGTVTAAEAEWRPQLWSLDGGGPVLARVDPRDLNPDSWAESLGTLRVRLGSEWRSASEDQTAPGLRAGLNWTAAAGGEAELAAILGTHSELTAGWLLYDVLGPESQLRLSAVLTDAWEPGELTAQAGLTAAVPLDGRSELHFQGSAGGAGTAVWVVVLLPLGISQEQ</sequence>
<reference evidence="2 3" key="1">
    <citation type="submission" date="2018-12" db="EMBL/GenBank/DDBJ databases">
        <title>Deinococcus radiophilus ATCC 27603 genome sequencing and assembly.</title>
        <authorList>
            <person name="Maclea K.S."/>
            <person name="Maynard C.R."/>
        </authorList>
    </citation>
    <scope>NUCLEOTIDE SEQUENCE [LARGE SCALE GENOMIC DNA]</scope>
    <source>
        <strain evidence="2 3">ATCC 27603</strain>
    </source>
</reference>
<dbReference type="RefSeq" id="WP_126350872.1">
    <property type="nucleotide sequence ID" value="NZ_CP086380.1"/>
</dbReference>